<protein>
    <submittedName>
        <fullName evidence="2">Uncharacterized protein</fullName>
    </submittedName>
</protein>
<feature type="compositionally biased region" description="Polar residues" evidence="1">
    <location>
        <begin position="203"/>
        <end position="216"/>
    </location>
</feature>
<dbReference type="OrthoDB" id="3164380at2759"/>
<accession>A0A067NV46</accession>
<feature type="region of interest" description="Disordered" evidence="1">
    <location>
        <begin position="155"/>
        <end position="263"/>
    </location>
</feature>
<dbReference type="HOGENOM" id="CLU_070857_0_0_1"/>
<evidence type="ECO:0000313" key="3">
    <source>
        <dbReference type="Proteomes" id="UP000027073"/>
    </source>
</evidence>
<gene>
    <name evidence="2" type="ORF">PLEOSDRAFT_158123</name>
</gene>
<dbReference type="Proteomes" id="UP000027073">
    <property type="component" value="Unassembled WGS sequence"/>
</dbReference>
<proteinExistence type="predicted"/>
<dbReference type="VEuPathDB" id="FungiDB:PLEOSDRAFT_158123"/>
<evidence type="ECO:0000313" key="2">
    <source>
        <dbReference type="EMBL" id="KDQ28007.1"/>
    </source>
</evidence>
<dbReference type="AlphaFoldDB" id="A0A067NV46"/>
<name>A0A067NV46_PLEO1</name>
<sequence>MTIDFISSFGGLDELVQIIYQGAHRFVLLSTVDDEKWSLHLGMSGPEGRWWRGIWAQDDILNLVGSNPSAILLDTFAEKLSDTFTSGDLFISGWNPTERDAEIKASPRLTLGPTSKRPLHVPLVELTSEEAASHATDVFLEIALQAKSRNHRLNAPAYSATSARAISPPRHASSRDIDYSTPSSPPVSSPKLASSKPAVPPNKVSTSQKHASSSTPADPPTKKLATSTKPPAPKRPIKGASLANPSKKARKYQALEFASDDDE</sequence>
<reference evidence="3" key="1">
    <citation type="journal article" date="2014" name="Proc. Natl. Acad. Sci. U.S.A.">
        <title>Extensive sampling of basidiomycete genomes demonstrates inadequacy of the white-rot/brown-rot paradigm for wood decay fungi.</title>
        <authorList>
            <person name="Riley R."/>
            <person name="Salamov A.A."/>
            <person name="Brown D.W."/>
            <person name="Nagy L.G."/>
            <person name="Floudas D."/>
            <person name="Held B.W."/>
            <person name="Levasseur A."/>
            <person name="Lombard V."/>
            <person name="Morin E."/>
            <person name="Otillar R."/>
            <person name="Lindquist E.A."/>
            <person name="Sun H."/>
            <person name="LaButti K.M."/>
            <person name="Schmutz J."/>
            <person name="Jabbour D."/>
            <person name="Luo H."/>
            <person name="Baker S.E."/>
            <person name="Pisabarro A.G."/>
            <person name="Walton J.D."/>
            <person name="Blanchette R.A."/>
            <person name="Henrissat B."/>
            <person name="Martin F."/>
            <person name="Cullen D."/>
            <person name="Hibbett D.S."/>
            <person name="Grigoriev I.V."/>
        </authorList>
    </citation>
    <scope>NUCLEOTIDE SEQUENCE [LARGE SCALE GENOMIC DNA]</scope>
    <source>
        <strain evidence="3">PC15</strain>
    </source>
</reference>
<dbReference type="InParanoid" id="A0A067NV46"/>
<organism evidence="2 3">
    <name type="scientific">Pleurotus ostreatus (strain PC15)</name>
    <name type="common">Oyster mushroom</name>
    <dbReference type="NCBI Taxonomy" id="1137138"/>
    <lineage>
        <taxon>Eukaryota</taxon>
        <taxon>Fungi</taxon>
        <taxon>Dikarya</taxon>
        <taxon>Basidiomycota</taxon>
        <taxon>Agaricomycotina</taxon>
        <taxon>Agaricomycetes</taxon>
        <taxon>Agaricomycetidae</taxon>
        <taxon>Agaricales</taxon>
        <taxon>Pleurotineae</taxon>
        <taxon>Pleurotaceae</taxon>
        <taxon>Pleurotus</taxon>
    </lineage>
</organism>
<evidence type="ECO:0000256" key="1">
    <source>
        <dbReference type="SAM" id="MobiDB-lite"/>
    </source>
</evidence>
<dbReference type="EMBL" id="KL198008">
    <property type="protein sequence ID" value="KDQ28007.1"/>
    <property type="molecule type" value="Genomic_DNA"/>
</dbReference>